<feature type="transmembrane region" description="Helical" evidence="6">
    <location>
        <begin position="145"/>
        <end position="163"/>
    </location>
</feature>
<keyword evidence="4" id="KW-0560">Oxidoreductase</keyword>
<dbReference type="PROSITE" id="PS51384">
    <property type="entry name" value="FAD_FR"/>
    <property type="match status" value="1"/>
</dbReference>
<dbReference type="SFLD" id="SFLDG01168">
    <property type="entry name" value="Ferric_reductase_subgroup_(FRE"/>
    <property type="match status" value="1"/>
</dbReference>
<feature type="transmembrane region" description="Helical" evidence="6">
    <location>
        <begin position="296"/>
        <end position="313"/>
    </location>
</feature>
<feature type="domain" description="FAD-binding FR-type" evidence="7">
    <location>
        <begin position="331"/>
        <end position="450"/>
    </location>
</feature>
<keyword evidence="3 6" id="KW-1133">Transmembrane helix</keyword>
<dbReference type="EMBL" id="JADFTS010000009">
    <property type="protein sequence ID" value="KAF9590246.1"/>
    <property type="molecule type" value="Genomic_DNA"/>
</dbReference>
<evidence type="ECO:0000313" key="8">
    <source>
        <dbReference type="EMBL" id="KAF9590246.1"/>
    </source>
</evidence>
<dbReference type="GO" id="GO:0005886">
    <property type="term" value="C:plasma membrane"/>
    <property type="evidence" value="ECO:0007669"/>
    <property type="project" value="TreeGrafter"/>
</dbReference>
<dbReference type="PANTHER" id="PTHR11972">
    <property type="entry name" value="NADPH OXIDASE"/>
    <property type="match status" value="1"/>
</dbReference>
<dbReference type="GO" id="GO:0000293">
    <property type="term" value="F:ferric-chelate reductase activity"/>
    <property type="evidence" value="ECO:0007669"/>
    <property type="project" value="TreeGrafter"/>
</dbReference>
<dbReference type="CDD" id="cd06186">
    <property type="entry name" value="NOX_Duox_like_FAD_NADP"/>
    <property type="match status" value="1"/>
</dbReference>
<dbReference type="Gene3D" id="3.40.50.80">
    <property type="entry name" value="Nucleotide-binding domain of ferredoxin-NADP reductase (FNR) module"/>
    <property type="match status" value="1"/>
</dbReference>
<gene>
    <name evidence="8" type="ORF">IFM89_032024</name>
</gene>
<evidence type="ECO:0000256" key="2">
    <source>
        <dbReference type="ARBA" id="ARBA00022692"/>
    </source>
</evidence>
<dbReference type="InterPro" id="IPR050369">
    <property type="entry name" value="RBOH/FRE"/>
</dbReference>
<organism evidence="8 9">
    <name type="scientific">Coptis chinensis</name>
    <dbReference type="NCBI Taxonomy" id="261450"/>
    <lineage>
        <taxon>Eukaryota</taxon>
        <taxon>Viridiplantae</taxon>
        <taxon>Streptophyta</taxon>
        <taxon>Embryophyta</taxon>
        <taxon>Tracheophyta</taxon>
        <taxon>Spermatophyta</taxon>
        <taxon>Magnoliopsida</taxon>
        <taxon>Ranunculales</taxon>
        <taxon>Ranunculaceae</taxon>
        <taxon>Coptidoideae</taxon>
        <taxon>Coptis</taxon>
    </lineage>
</organism>
<evidence type="ECO:0000256" key="4">
    <source>
        <dbReference type="ARBA" id="ARBA00023002"/>
    </source>
</evidence>
<evidence type="ECO:0000256" key="3">
    <source>
        <dbReference type="ARBA" id="ARBA00022989"/>
    </source>
</evidence>
<comment type="caution">
    <text evidence="8">The sequence shown here is derived from an EMBL/GenBank/DDBJ whole genome shotgun (WGS) entry which is preliminary data.</text>
</comment>
<feature type="transmembrane region" description="Helical" evidence="6">
    <location>
        <begin position="42"/>
        <end position="61"/>
    </location>
</feature>
<feature type="transmembrane region" description="Helical" evidence="6">
    <location>
        <begin position="227"/>
        <end position="247"/>
    </location>
</feature>
<comment type="subcellular location">
    <subcellularLocation>
        <location evidence="1">Membrane</location>
        <topology evidence="1">Multi-pass membrane protein</topology>
    </subcellularLocation>
</comment>
<dbReference type="Pfam" id="PF08022">
    <property type="entry name" value="FAD_binding_8"/>
    <property type="match status" value="1"/>
</dbReference>
<dbReference type="InterPro" id="IPR017927">
    <property type="entry name" value="FAD-bd_FR_type"/>
</dbReference>
<keyword evidence="9" id="KW-1185">Reference proteome</keyword>
<keyword evidence="2 6" id="KW-0812">Transmembrane</keyword>
<feature type="transmembrane region" description="Helical" evidence="6">
    <location>
        <begin position="190"/>
        <end position="215"/>
    </location>
</feature>
<dbReference type="SFLD" id="SFLDS00052">
    <property type="entry name" value="Ferric_Reductase_Domain"/>
    <property type="match status" value="1"/>
</dbReference>
<accession>A0A835LK42</accession>
<feature type="transmembrane region" description="Helical" evidence="6">
    <location>
        <begin position="90"/>
        <end position="112"/>
    </location>
</feature>
<evidence type="ECO:0000313" key="9">
    <source>
        <dbReference type="Proteomes" id="UP000631114"/>
    </source>
</evidence>
<protein>
    <recommendedName>
        <fullName evidence="7">FAD-binding FR-type domain-containing protein</fullName>
    </recommendedName>
</protein>
<dbReference type="AlphaFoldDB" id="A0A835LK42"/>
<dbReference type="Pfam" id="PF01794">
    <property type="entry name" value="Ferric_reduct"/>
    <property type="match status" value="1"/>
</dbReference>
<name>A0A835LK42_9MAGN</name>
<evidence type="ECO:0000256" key="6">
    <source>
        <dbReference type="SAM" id="Phobius"/>
    </source>
</evidence>
<dbReference type="Pfam" id="PF08030">
    <property type="entry name" value="NAD_binding_6"/>
    <property type="match status" value="1"/>
</dbReference>
<dbReference type="OrthoDB" id="167398at2759"/>
<dbReference type="PANTHER" id="PTHR11972:SF155">
    <property type="entry name" value="FERRIC REDUCTION OXIDASE 8, MITOCHONDRIAL"/>
    <property type="match status" value="1"/>
</dbReference>
<dbReference type="InterPro" id="IPR013121">
    <property type="entry name" value="Fe_red_NAD-bd_6"/>
</dbReference>
<dbReference type="InterPro" id="IPR017938">
    <property type="entry name" value="Riboflavin_synthase-like_b-brl"/>
</dbReference>
<evidence type="ECO:0000256" key="1">
    <source>
        <dbReference type="ARBA" id="ARBA00004141"/>
    </source>
</evidence>
<evidence type="ECO:0000259" key="7">
    <source>
        <dbReference type="PROSITE" id="PS51384"/>
    </source>
</evidence>
<keyword evidence="5 6" id="KW-0472">Membrane</keyword>
<feature type="transmembrane region" description="Helical" evidence="6">
    <location>
        <begin position="553"/>
        <end position="575"/>
    </location>
</feature>
<feature type="transmembrane region" description="Helical" evidence="6">
    <location>
        <begin position="595"/>
        <end position="615"/>
    </location>
</feature>
<dbReference type="InterPro" id="IPR013112">
    <property type="entry name" value="FAD-bd_8"/>
</dbReference>
<reference evidence="8 9" key="1">
    <citation type="submission" date="2020-10" db="EMBL/GenBank/DDBJ databases">
        <title>The Coptis chinensis genome and diversification of protoberbering-type alkaloids.</title>
        <authorList>
            <person name="Wang B."/>
            <person name="Shu S."/>
            <person name="Song C."/>
            <person name="Liu Y."/>
        </authorList>
    </citation>
    <scope>NUCLEOTIDE SEQUENCE [LARGE SCALE GENOMIC DNA]</scope>
    <source>
        <strain evidence="8">HL-2020</strain>
        <tissue evidence="8">Leaf</tissue>
    </source>
</reference>
<feature type="transmembrane region" description="Helical" evidence="6">
    <location>
        <begin position="267"/>
        <end position="284"/>
    </location>
</feature>
<dbReference type="InterPro" id="IPR039261">
    <property type="entry name" value="FNR_nucleotide-bd"/>
</dbReference>
<dbReference type="Proteomes" id="UP000631114">
    <property type="component" value="Unassembled WGS sequence"/>
</dbReference>
<dbReference type="SUPFAM" id="SSF63380">
    <property type="entry name" value="Riboflavin synthase domain-like"/>
    <property type="match status" value="1"/>
</dbReference>
<proteinExistence type="predicted"/>
<dbReference type="InterPro" id="IPR013130">
    <property type="entry name" value="Fe3_Rdtase_TM_dom"/>
</dbReference>
<evidence type="ECO:0000256" key="5">
    <source>
        <dbReference type="ARBA" id="ARBA00023136"/>
    </source>
</evidence>
<sequence length="732" mass="82782">MYVLSGLTTIGALYKEINLYKSYWKKLGRLESTMKTTSALQTVLKVLMILISAGWVCLWFLKPTEVWTKAWRKAEDGARTTVLGYQGLDFLVYTFPVIAVVVTGFISMHLHTKEQRSRQMRMSITNLSNPVIVHSSLGTISSSELLAAVLFIIFLGWTVYAHISTDFKKKMPEKGLHVWQYKFMRFGTRFGLLAEACLALLLLPVVRGVAIFRLIGMQFEASVRYHVFLGTAMIFFAALHGSSILFIWGVKHQLQDKVWKWQKTGRVYLAGEIALVTGLVIWVTSLPQIRRKKFEIFYYTHHLYAVFLVFFLFHTGDRHFYMVFSGVLLFAVDKLLRIIQSRPETCLLSARIFPCNAVELTLSKHPRLKYTPTSVIFLRVPSISKFQWHPFSITSSSTVDDDKISVIVKTEGWWTNSLYKIILAAEDSGAYPVKGLPVSVEGPYGPASMDFISLLQEIHSAQNSKQSRLPTSVQLIYAIKKTQDINLLNPMAHLFLNQSMNQLHLKVKLFVTQEERSFTTVKELLKAMPKVQTVNFDTKCFNSTISGVENLPCLAAVAGLSSIIFLVALVFLNHIFLHPGKKTSDKKNPSWVTDLLLICSFTIAAICSTLTIAIIRWRKMSNGNPPSVYYKQSKGPELSSLEASSTLEEHEIHYGARPDFEGRNLIFCECVTDIFSKFPMQTGGSDIGVFVCGPESMKESVASLCRRNSECFTVSAKRRKPCFNFHSLNFSV</sequence>